<name>A0ABS2IM60_9ACTN</name>
<comment type="caution">
    <text evidence="1">The sequence shown here is derived from an EMBL/GenBank/DDBJ whole genome shotgun (WGS) entry which is preliminary data.</text>
</comment>
<keyword evidence="2" id="KW-1185">Reference proteome</keyword>
<proteinExistence type="predicted"/>
<organism evidence="1 2">
    <name type="scientific">Micromonospora humida</name>
    <dbReference type="NCBI Taxonomy" id="2809018"/>
    <lineage>
        <taxon>Bacteria</taxon>
        <taxon>Bacillati</taxon>
        <taxon>Actinomycetota</taxon>
        <taxon>Actinomycetes</taxon>
        <taxon>Micromonosporales</taxon>
        <taxon>Micromonosporaceae</taxon>
        <taxon>Micromonospora</taxon>
    </lineage>
</organism>
<evidence type="ECO:0008006" key="3">
    <source>
        <dbReference type="Google" id="ProtNLM"/>
    </source>
</evidence>
<protein>
    <recommendedName>
        <fullName evidence="3">Flagellar hook-length control protein FliK</fullName>
    </recommendedName>
</protein>
<evidence type="ECO:0000313" key="1">
    <source>
        <dbReference type="EMBL" id="MBM7075443.1"/>
    </source>
</evidence>
<gene>
    <name evidence="1" type="ORF">JQX11_03605</name>
</gene>
<reference evidence="1 2" key="1">
    <citation type="submission" date="2021-02" db="EMBL/GenBank/DDBJ databases">
        <authorList>
            <person name="Ra J.-S."/>
        </authorList>
    </citation>
    <scope>NUCLEOTIDE SEQUENCE [LARGE SCALE GENOMIC DNA]</scope>
    <source>
        <strain evidence="1 2">MMS20-R1-14</strain>
    </source>
</reference>
<dbReference type="EMBL" id="JAFEUC010000001">
    <property type="protein sequence ID" value="MBM7075443.1"/>
    <property type="molecule type" value="Genomic_DNA"/>
</dbReference>
<accession>A0ABS2IM60</accession>
<sequence>MTCRADLNPGGHVFRLQSIVRVRLAGLVAAAVAAVALTAVEPAPQAAHAAACTGTTGVTVVVDFAALGGGVQVACALGDPATGVAALQGAGFTVTGTSRWGLAFVCRINGKPTSATEPCVNTPPATAYWSYWHAPAGGSWSYSSSGASSYNPAPGSVEGWSFGAGAAPSIAVP</sequence>
<dbReference type="RefSeq" id="WP_204923496.1">
    <property type="nucleotide sequence ID" value="NZ_JAFEUC010000001.1"/>
</dbReference>
<dbReference type="Proteomes" id="UP001518872">
    <property type="component" value="Unassembled WGS sequence"/>
</dbReference>
<evidence type="ECO:0000313" key="2">
    <source>
        <dbReference type="Proteomes" id="UP001518872"/>
    </source>
</evidence>